<reference evidence="2 3" key="1">
    <citation type="journal article" date="2014" name="Genome Biol. Evol.">
        <title>Acetic acid bacteria genomes reveal functional traits for adaptation to life in insect guts.</title>
        <authorList>
            <person name="Chouaia B."/>
            <person name="Gaiarsa S."/>
            <person name="Crotti E."/>
            <person name="Comandatore F."/>
            <person name="Degli Esposti M."/>
            <person name="Ricci I."/>
            <person name="Alma A."/>
            <person name="Favia G."/>
            <person name="Bandi C."/>
            <person name="Daffonchio D."/>
        </authorList>
    </citation>
    <scope>NUCLEOTIDE SEQUENCE [LARGE SCALE GENOMIC DNA]</scope>
    <source>
        <strain evidence="2 3">SF2.1</strain>
    </source>
</reference>
<feature type="transmembrane region" description="Helical" evidence="1">
    <location>
        <begin position="42"/>
        <end position="61"/>
    </location>
</feature>
<accession>A0A060QJ18</accession>
<dbReference type="RefSeq" id="WP_035440434.1">
    <property type="nucleotide sequence ID" value="NZ_CBLX010000027.1"/>
</dbReference>
<evidence type="ECO:0000313" key="3">
    <source>
        <dbReference type="Proteomes" id="UP000027583"/>
    </source>
</evidence>
<feature type="transmembrane region" description="Helical" evidence="1">
    <location>
        <begin position="12"/>
        <end position="30"/>
    </location>
</feature>
<organism evidence="2 3">
    <name type="scientific">Asaia bogorensis</name>
    <dbReference type="NCBI Taxonomy" id="91915"/>
    <lineage>
        <taxon>Bacteria</taxon>
        <taxon>Pseudomonadati</taxon>
        <taxon>Pseudomonadota</taxon>
        <taxon>Alphaproteobacteria</taxon>
        <taxon>Acetobacterales</taxon>
        <taxon>Acetobacteraceae</taxon>
        <taxon>Asaia</taxon>
    </lineage>
</organism>
<name>A0A060QJ18_9PROT</name>
<dbReference type="EMBL" id="CBLX010000027">
    <property type="protein sequence ID" value="CDG41164.1"/>
    <property type="molecule type" value="Genomic_DNA"/>
</dbReference>
<keyword evidence="1" id="KW-1133">Transmembrane helix</keyword>
<comment type="caution">
    <text evidence="2">The sequence shown here is derived from an EMBL/GenBank/DDBJ whole genome shotgun (WGS) entry which is preliminary data.</text>
</comment>
<reference evidence="2 3" key="2">
    <citation type="journal article" date="2014" name="PLoS ONE">
        <title>Evolution of mitochondria reconstructed from the energy metabolism of living bacteria.</title>
        <authorList>
            <person name="Degli Esposti M."/>
            <person name="Chouaia B."/>
            <person name="Comandatore F."/>
            <person name="Crotti E."/>
            <person name="Sassera D."/>
            <person name="Lievens P.M."/>
            <person name="Daffonchio D."/>
            <person name="Bandi C."/>
        </authorList>
    </citation>
    <scope>NUCLEOTIDE SEQUENCE [LARGE SCALE GENOMIC DNA]</scope>
    <source>
        <strain evidence="2 3">SF2.1</strain>
    </source>
</reference>
<dbReference type="AlphaFoldDB" id="A0A060QJ18"/>
<proteinExistence type="predicted"/>
<evidence type="ECO:0000313" key="2">
    <source>
        <dbReference type="EMBL" id="CDG41164.1"/>
    </source>
</evidence>
<evidence type="ECO:0008006" key="4">
    <source>
        <dbReference type="Google" id="ProtNLM"/>
    </source>
</evidence>
<evidence type="ECO:0000256" key="1">
    <source>
        <dbReference type="SAM" id="Phobius"/>
    </source>
</evidence>
<gene>
    <name evidence="2" type="ORF">ASAP_3119</name>
</gene>
<protein>
    <recommendedName>
        <fullName evidence="4">DUF3311 domain-containing protein</fullName>
    </recommendedName>
</protein>
<keyword evidence="1" id="KW-0472">Membrane</keyword>
<dbReference type="Proteomes" id="UP000027583">
    <property type="component" value="Unassembled WGS sequence"/>
</dbReference>
<keyword evidence="1" id="KW-0812">Transmembrane</keyword>
<sequence>MSPRFSLHGQRLLLVGAPFCAVLLPMPFLYGASWRLLGVPVSLWWLFACLPFTTLCLALALRPMGPLNDDAAPVRGAER</sequence>